<dbReference type="Proteomes" id="UP000070326">
    <property type="component" value="Unassembled WGS sequence"/>
</dbReference>
<gene>
    <name evidence="1" type="ORF">HMPREF3195_01945</name>
</gene>
<proteinExistence type="predicted"/>
<protein>
    <submittedName>
        <fullName evidence="1">Uncharacterized protein</fullName>
    </submittedName>
</protein>
<comment type="caution">
    <text evidence="1">The sequence shown here is derived from an EMBL/GenBank/DDBJ whole genome shotgun (WGS) entry which is preliminary data.</text>
</comment>
<dbReference type="PATRIC" id="fig|1261.5.peg.1957"/>
<dbReference type="AlphaFoldDB" id="A0A135YL16"/>
<organism evidence="1 2">
    <name type="scientific">Peptostreptococcus anaerobius</name>
    <dbReference type="NCBI Taxonomy" id="1261"/>
    <lineage>
        <taxon>Bacteria</taxon>
        <taxon>Bacillati</taxon>
        <taxon>Bacillota</taxon>
        <taxon>Clostridia</taxon>
        <taxon>Peptostreptococcales</taxon>
        <taxon>Peptostreptococcaceae</taxon>
        <taxon>Peptostreptococcus</taxon>
    </lineage>
</organism>
<evidence type="ECO:0000313" key="1">
    <source>
        <dbReference type="EMBL" id="KXI10089.1"/>
    </source>
</evidence>
<evidence type="ECO:0000313" key="2">
    <source>
        <dbReference type="Proteomes" id="UP000070326"/>
    </source>
</evidence>
<accession>A0A135YL16</accession>
<dbReference type="EMBL" id="LSQZ01000105">
    <property type="protein sequence ID" value="KXI10089.1"/>
    <property type="molecule type" value="Genomic_DNA"/>
</dbReference>
<sequence>MGAMPIGYGAIHPCLKSAIEIAPVTIEKGMNKTPMRLSQLTAKGALAAESNRPIKYPAIPTA</sequence>
<name>A0A135YL16_9FIRM</name>
<reference evidence="1 2" key="1">
    <citation type="submission" date="2016-02" db="EMBL/GenBank/DDBJ databases">
        <authorList>
            <person name="Wen L."/>
            <person name="He K."/>
            <person name="Yang H."/>
        </authorList>
    </citation>
    <scope>NUCLEOTIDE SEQUENCE [LARGE SCALE GENOMIC DNA]</scope>
    <source>
        <strain evidence="1 2">MJR8628A</strain>
    </source>
</reference>